<proteinExistence type="predicted"/>
<dbReference type="OrthoDB" id="290434at2"/>
<keyword evidence="3" id="KW-1185">Reference proteome</keyword>
<organism evidence="2 3">
    <name type="scientific">Limnoglobus roseus</name>
    <dbReference type="NCBI Taxonomy" id="2598579"/>
    <lineage>
        <taxon>Bacteria</taxon>
        <taxon>Pseudomonadati</taxon>
        <taxon>Planctomycetota</taxon>
        <taxon>Planctomycetia</taxon>
        <taxon>Gemmatales</taxon>
        <taxon>Gemmataceae</taxon>
        <taxon>Limnoglobus</taxon>
    </lineage>
</organism>
<evidence type="ECO:0000313" key="3">
    <source>
        <dbReference type="Proteomes" id="UP000324974"/>
    </source>
</evidence>
<feature type="region of interest" description="Disordered" evidence="1">
    <location>
        <begin position="80"/>
        <end position="106"/>
    </location>
</feature>
<name>A0A5C1AQJ7_9BACT</name>
<sequence length="106" mass="11459">MQTTTTIETLRAEGFVTLSRAARAFHMSPASLSRWCNRGATAPDGVRVHLEHARTPGRVMTSIKAVERFLTAITGTPAVVGVPSRSPSERQRASEEAARQLKAMGI</sequence>
<dbReference type="InterPro" id="IPR011474">
    <property type="entry name" value="DUF1580"/>
</dbReference>
<feature type="compositionally biased region" description="Basic and acidic residues" evidence="1">
    <location>
        <begin position="87"/>
        <end position="99"/>
    </location>
</feature>
<evidence type="ECO:0000256" key="1">
    <source>
        <dbReference type="SAM" id="MobiDB-lite"/>
    </source>
</evidence>
<reference evidence="3" key="1">
    <citation type="submission" date="2019-08" db="EMBL/GenBank/DDBJ databases">
        <title>Limnoglobus roseus gen. nov., sp. nov., a novel freshwater planctomycete with a giant genome from the family Gemmataceae.</title>
        <authorList>
            <person name="Kulichevskaya I.S."/>
            <person name="Naumoff D.G."/>
            <person name="Miroshnikov K."/>
            <person name="Ivanova A."/>
            <person name="Philippov D.A."/>
            <person name="Hakobyan A."/>
            <person name="Rijpstra I.C."/>
            <person name="Sinninghe Damste J.S."/>
            <person name="Liesack W."/>
            <person name="Dedysh S.N."/>
        </authorList>
    </citation>
    <scope>NUCLEOTIDE SEQUENCE [LARGE SCALE GENOMIC DNA]</scope>
    <source>
        <strain evidence="3">PX52</strain>
    </source>
</reference>
<evidence type="ECO:0000313" key="2">
    <source>
        <dbReference type="EMBL" id="QEL19128.1"/>
    </source>
</evidence>
<dbReference type="KEGG" id="lrs:PX52LOC_06186"/>
<dbReference type="EMBL" id="CP042425">
    <property type="protein sequence ID" value="QEL19128.1"/>
    <property type="molecule type" value="Genomic_DNA"/>
</dbReference>
<dbReference type="AlphaFoldDB" id="A0A5C1AQJ7"/>
<protein>
    <submittedName>
        <fullName evidence="2">Uncharacterized protein</fullName>
    </submittedName>
</protein>
<dbReference type="Proteomes" id="UP000324974">
    <property type="component" value="Chromosome"/>
</dbReference>
<dbReference type="RefSeq" id="WP_149113563.1">
    <property type="nucleotide sequence ID" value="NZ_CP042425.1"/>
</dbReference>
<dbReference type="Pfam" id="PF07618">
    <property type="entry name" value="DUF1580"/>
    <property type="match status" value="1"/>
</dbReference>
<accession>A0A5C1AQJ7</accession>
<gene>
    <name evidence="2" type="ORF">PX52LOC_06186</name>
</gene>